<gene>
    <name evidence="3" type="ORF">MM50RIKEN_04210</name>
</gene>
<protein>
    <recommendedName>
        <fullName evidence="2">DUF6017 domain-containing protein</fullName>
    </recommendedName>
</protein>
<dbReference type="KEGG" id="vcop:MM50RIKEN_04210"/>
<feature type="domain" description="DUF6017" evidence="2">
    <location>
        <begin position="5"/>
        <end position="117"/>
    </location>
</feature>
<proteinExistence type="predicted"/>
<evidence type="ECO:0000313" key="4">
    <source>
        <dbReference type="Proteomes" id="UP000681035"/>
    </source>
</evidence>
<name>A0A810PWW1_9FIRM</name>
<keyword evidence="4" id="KW-1185">Reference proteome</keyword>
<dbReference type="AlphaFoldDB" id="A0A810PWW1"/>
<organism evidence="3 4">
    <name type="scientific">Vescimonas coprocola</name>
    <dbReference type="NCBI Taxonomy" id="2714355"/>
    <lineage>
        <taxon>Bacteria</taxon>
        <taxon>Bacillati</taxon>
        <taxon>Bacillota</taxon>
        <taxon>Clostridia</taxon>
        <taxon>Eubacteriales</taxon>
        <taxon>Oscillospiraceae</taxon>
        <taxon>Vescimonas</taxon>
    </lineage>
</organism>
<sequence length="141" mass="16440">MDERSEYEEIIKENLDYDILCQDPKFDKDRFREIMDIMLDAVCSTAPTIRINGEDMPQQVVKSRFLKLNSSHIEYVLEAMNKNPSDIRNIRAYLLTALYNASLTIDNYYSALVNHDFYGQDRSAGSKKPKTYDYSLCEDTL</sequence>
<dbReference type="Pfam" id="PF19481">
    <property type="entry name" value="DUF6017"/>
    <property type="match status" value="1"/>
</dbReference>
<accession>A0A810PWW1</accession>
<reference evidence="3" key="1">
    <citation type="submission" date="2020-09" db="EMBL/GenBank/DDBJ databases">
        <title>New species isolated from human feces.</title>
        <authorList>
            <person name="Kitahara M."/>
            <person name="Shigeno Y."/>
            <person name="Shime M."/>
            <person name="Matsumoto Y."/>
            <person name="Nakamura S."/>
            <person name="Motooka D."/>
            <person name="Fukuoka S."/>
            <person name="Nishikawa H."/>
            <person name="Benno Y."/>
        </authorList>
    </citation>
    <scope>NUCLEOTIDE SEQUENCE</scope>
    <source>
        <strain evidence="3">MM50</strain>
    </source>
</reference>
<evidence type="ECO:0000256" key="1">
    <source>
        <dbReference type="SAM" id="MobiDB-lite"/>
    </source>
</evidence>
<dbReference type="EMBL" id="AP023418">
    <property type="protein sequence ID" value="BCK80658.1"/>
    <property type="molecule type" value="Genomic_DNA"/>
</dbReference>
<feature type="region of interest" description="Disordered" evidence="1">
    <location>
        <begin position="122"/>
        <end position="141"/>
    </location>
</feature>
<dbReference type="InterPro" id="IPR046059">
    <property type="entry name" value="DUF6017"/>
</dbReference>
<evidence type="ECO:0000259" key="2">
    <source>
        <dbReference type="Pfam" id="PF19481"/>
    </source>
</evidence>
<dbReference type="Proteomes" id="UP000681035">
    <property type="component" value="Chromosome"/>
</dbReference>
<evidence type="ECO:0000313" key="3">
    <source>
        <dbReference type="EMBL" id="BCK80658.1"/>
    </source>
</evidence>